<dbReference type="InParanoid" id="A0A6C2YQJ2"/>
<organism evidence="2">
    <name type="scientific">Tuwongella immobilis</name>
    <dbReference type="NCBI Taxonomy" id="692036"/>
    <lineage>
        <taxon>Bacteria</taxon>
        <taxon>Pseudomonadati</taxon>
        <taxon>Planctomycetota</taxon>
        <taxon>Planctomycetia</taxon>
        <taxon>Gemmatales</taxon>
        <taxon>Gemmataceae</taxon>
        <taxon>Tuwongella</taxon>
    </lineage>
</organism>
<dbReference type="EMBL" id="LR593887">
    <property type="protein sequence ID" value="VTS05187.1"/>
    <property type="molecule type" value="Genomic_DNA"/>
</dbReference>
<evidence type="ECO:0000313" key="3">
    <source>
        <dbReference type="Proteomes" id="UP000464378"/>
    </source>
</evidence>
<sequence length="68" mass="7193">MEKGLCFFALGVAGALLLVFLLDLFVGFPFSSNTPPDKSSPFVLVDIAGIIAAGIVGYLGFNSLRDIR</sequence>
<feature type="transmembrane region" description="Helical" evidence="1">
    <location>
        <begin position="42"/>
        <end position="61"/>
    </location>
</feature>
<dbReference type="RefSeq" id="WP_162659056.1">
    <property type="nucleotide sequence ID" value="NZ_LR593887.1"/>
</dbReference>
<evidence type="ECO:0000313" key="2">
    <source>
        <dbReference type="EMBL" id="VIP03910.1"/>
    </source>
</evidence>
<name>A0A6C2YQJ2_9BACT</name>
<proteinExistence type="predicted"/>
<dbReference type="Proteomes" id="UP000464378">
    <property type="component" value="Chromosome"/>
</dbReference>
<feature type="transmembrane region" description="Helical" evidence="1">
    <location>
        <begin position="7"/>
        <end position="30"/>
    </location>
</feature>
<evidence type="ECO:0000256" key="1">
    <source>
        <dbReference type="SAM" id="Phobius"/>
    </source>
</evidence>
<keyword evidence="1" id="KW-1133">Transmembrane helix</keyword>
<accession>A0A6C2YQJ2</accession>
<dbReference type="EMBL" id="LR586016">
    <property type="protein sequence ID" value="VIP03910.1"/>
    <property type="molecule type" value="Genomic_DNA"/>
</dbReference>
<dbReference type="AlphaFoldDB" id="A0A6C2YQJ2"/>
<keyword evidence="3" id="KW-1185">Reference proteome</keyword>
<gene>
    <name evidence="2" type="ORF">GMBLW1_00500</name>
</gene>
<dbReference type="KEGG" id="tim:GMBLW1_00500"/>
<keyword evidence="1" id="KW-0812">Transmembrane</keyword>
<keyword evidence="1" id="KW-0472">Membrane</keyword>
<reference evidence="2" key="1">
    <citation type="submission" date="2019-04" db="EMBL/GenBank/DDBJ databases">
        <authorList>
            <consortium name="Science for Life Laboratories"/>
        </authorList>
    </citation>
    <scope>NUCLEOTIDE SEQUENCE</scope>
    <source>
        <strain evidence="2">MBLW1</strain>
    </source>
</reference>
<protein>
    <submittedName>
        <fullName evidence="2">Uncharacterized protein</fullName>
    </submittedName>
</protein>